<sequence length="536" mass="57463">MTKYETEMKFDAPQQGASFSVDTTKREIKGLALPYGKTAKANGLTWQFAKGVLKFEDVSRVKLLAGHDWTQAIGKAVELEDTDEGLLATFKVARGAAGDNALALAEDGVWDGLSIGTNEITEYEERDGVYHALSAPLAEISLTPCPAFSDARVTSVAASRDNTKENPNMTDTEVTHEAAQPVTMDVLTEALRNAFTGPEVVNPTPKFEVNEPLPYRFDGIKAEHSLSLDMRAAQQGDSVARQRVDEFLKAAFAVTTGNATSLNPTQNRPELYVPNLSFTRPLFELVTTGSVDSVTPFTIPKFNSASGLVGPHTQGVEPTPGAFSATNQTVTPSALSGKIEINREVLDQGGSPQADQIIWNEMLNGWYEAIEARIATQLQASATAELNLASAVDSALVGSLTNYFAGLQFVRGGNRFTAFAADGSLFPALIAAKDSSGRPLLPILGPTNATGQVSSGFDRVQVGNQDIRAAWALGTGNAARSFSFVPSSVYCWVSAPDRFDFQYQVKSIDMAIWGYCATAVTRDSDVKPVDYTTADA</sequence>
<gene>
    <name evidence="5" type="ORF">GCM10023226_41090</name>
</gene>
<feature type="domain" description="Prohead serine protease" evidence="4">
    <location>
        <begin position="24"/>
        <end position="164"/>
    </location>
</feature>
<dbReference type="RefSeq" id="WP_345271775.1">
    <property type="nucleotide sequence ID" value="NZ_BAABIM010000005.1"/>
</dbReference>
<organism evidence="5 6">
    <name type="scientific">Nocardioides nanhaiensis</name>
    <dbReference type="NCBI Taxonomy" id="1476871"/>
    <lineage>
        <taxon>Bacteria</taxon>
        <taxon>Bacillati</taxon>
        <taxon>Actinomycetota</taxon>
        <taxon>Actinomycetes</taxon>
        <taxon>Propionibacteriales</taxon>
        <taxon>Nocardioidaceae</taxon>
        <taxon>Nocardioides</taxon>
    </lineage>
</organism>
<evidence type="ECO:0000259" key="4">
    <source>
        <dbReference type="Pfam" id="PF04586"/>
    </source>
</evidence>
<keyword evidence="1" id="KW-1188">Viral release from host cell</keyword>
<evidence type="ECO:0000256" key="2">
    <source>
        <dbReference type="ARBA" id="ARBA00022670"/>
    </source>
</evidence>
<reference evidence="6" key="1">
    <citation type="journal article" date="2019" name="Int. J. Syst. Evol. Microbiol.">
        <title>The Global Catalogue of Microorganisms (GCM) 10K type strain sequencing project: providing services to taxonomists for standard genome sequencing and annotation.</title>
        <authorList>
            <consortium name="The Broad Institute Genomics Platform"/>
            <consortium name="The Broad Institute Genome Sequencing Center for Infectious Disease"/>
            <person name="Wu L."/>
            <person name="Ma J."/>
        </authorList>
    </citation>
    <scope>NUCLEOTIDE SEQUENCE [LARGE SCALE GENOMIC DNA]</scope>
    <source>
        <strain evidence="6">JCM 18127</strain>
    </source>
</reference>
<proteinExistence type="predicted"/>
<dbReference type="Pfam" id="PF04586">
    <property type="entry name" value="Peptidase_S78"/>
    <property type="match status" value="1"/>
</dbReference>
<comment type="caution">
    <text evidence="5">The sequence shown here is derived from an EMBL/GenBank/DDBJ whole genome shotgun (WGS) entry which is preliminary data.</text>
</comment>
<evidence type="ECO:0000256" key="1">
    <source>
        <dbReference type="ARBA" id="ARBA00022612"/>
    </source>
</evidence>
<keyword evidence="6" id="KW-1185">Reference proteome</keyword>
<dbReference type="Proteomes" id="UP001500621">
    <property type="component" value="Unassembled WGS sequence"/>
</dbReference>
<keyword evidence="2" id="KW-0645">Protease</keyword>
<dbReference type="EMBL" id="BAABIM010000005">
    <property type="protein sequence ID" value="GAA4698300.1"/>
    <property type="molecule type" value="Genomic_DNA"/>
</dbReference>
<evidence type="ECO:0000313" key="5">
    <source>
        <dbReference type="EMBL" id="GAA4698300.1"/>
    </source>
</evidence>
<evidence type="ECO:0000256" key="3">
    <source>
        <dbReference type="ARBA" id="ARBA00022801"/>
    </source>
</evidence>
<keyword evidence="3" id="KW-0378">Hydrolase</keyword>
<evidence type="ECO:0000313" key="6">
    <source>
        <dbReference type="Proteomes" id="UP001500621"/>
    </source>
</evidence>
<dbReference type="InterPro" id="IPR054613">
    <property type="entry name" value="Peptidase_S78_dom"/>
</dbReference>
<name>A0ABP8WZR5_9ACTN</name>
<protein>
    <recommendedName>
        <fullName evidence="4">Prohead serine protease domain-containing protein</fullName>
    </recommendedName>
</protein>
<accession>A0ABP8WZR5</accession>
<dbReference type="SUPFAM" id="SSF56563">
    <property type="entry name" value="Major capsid protein gp5"/>
    <property type="match status" value="1"/>
</dbReference>